<dbReference type="InterPro" id="IPR051915">
    <property type="entry name" value="Cellulose_Degrad_GH3"/>
</dbReference>
<feature type="chain" id="PRO_5004821791" description="beta-glucosidase" evidence="7">
    <location>
        <begin position="22"/>
        <end position="331"/>
    </location>
</feature>
<dbReference type="PANTHER" id="PTHR30620">
    <property type="entry name" value="PERIPLASMIC BETA-GLUCOSIDASE-RELATED"/>
    <property type="match status" value="1"/>
</dbReference>
<feature type="domain" description="Glycoside hydrolase family 3 N-terminal" evidence="8">
    <location>
        <begin position="44"/>
        <end position="259"/>
    </location>
</feature>
<dbReference type="VEuPathDB" id="FungiDB:PPTG_16224"/>
<evidence type="ECO:0000256" key="2">
    <source>
        <dbReference type="ARBA" id="ARBA00005336"/>
    </source>
</evidence>
<dbReference type="GO" id="GO:0008422">
    <property type="term" value="F:beta-glucosidase activity"/>
    <property type="evidence" value="ECO:0007669"/>
    <property type="project" value="UniProtKB-EC"/>
</dbReference>
<keyword evidence="6" id="KW-0326">Glycosidase</keyword>
<evidence type="ECO:0000256" key="4">
    <source>
        <dbReference type="ARBA" id="ARBA00022729"/>
    </source>
</evidence>
<dbReference type="Gene3D" id="3.20.20.300">
    <property type="entry name" value="Glycoside hydrolase, family 3, N-terminal domain"/>
    <property type="match status" value="1"/>
</dbReference>
<dbReference type="RefSeq" id="XP_008912097.1">
    <property type="nucleotide sequence ID" value="XM_008913849.1"/>
</dbReference>
<dbReference type="InterPro" id="IPR017853">
    <property type="entry name" value="GH"/>
</dbReference>
<dbReference type="Proteomes" id="UP000018817">
    <property type="component" value="Unassembled WGS sequence"/>
</dbReference>
<sequence length="331" mass="35309">MLQSWFAAVCSAAVLASAVTAGDAYDAQAQAIVDGFSADQLLGQMTQLTLATVMNGTTRTLNETAVRSFAKQHVGSYLNTYWDGPVNGSYGYNASEFRSIIQRIQEISMEENGGHPIIYGIDSVHGANYVDGSVLMPQQINSGASFNPDLVYEVARITARDTEAAGISWVFGPILDISQNTLWARTYETFGEDPYLASVMGAALVRGLQSYNQTAACIKHFIGYSKTPTGHDRDNVNMPDFDLLNYFLPPFKAAFEAGTVPTAAACVASSAEFISTSSLSELASSISGNASLGEGARNEKCRPHSSGGWNLLEGSTAALVPVANRVDVSRI</sequence>
<accession>W2PRH8</accession>
<reference evidence="9 10" key="2">
    <citation type="submission" date="2013-11" db="EMBL/GenBank/DDBJ databases">
        <title>The Genome Sequence of Phytophthora parasitica INRA-310.</title>
        <authorList>
            <consortium name="The Broad Institute Genomics Platform"/>
            <person name="Russ C."/>
            <person name="Tyler B."/>
            <person name="Panabieres F."/>
            <person name="Shan W."/>
            <person name="Tripathy S."/>
            <person name="Grunwald N."/>
            <person name="Machado M."/>
            <person name="Johnson C.S."/>
            <person name="Arredondo F."/>
            <person name="Hong C."/>
            <person name="Coffey M."/>
            <person name="Young S.K."/>
            <person name="Zeng Q."/>
            <person name="Gargeya S."/>
            <person name="Fitzgerald M."/>
            <person name="Abouelleil A."/>
            <person name="Alvarado L."/>
            <person name="Chapman S.B."/>
            <person name="Gainer-Dewar J."/>
            <person name="Goldberg J."/>
            <person name="Griggs A."/>
            <person name="Gujja S."/>
            <person name="Hansen M."/>
            <person name="Howarth C."/>
            <person name="Imamovic A."/>
            <person name="Ireland A."/>
            <person name="Larimer J."/>
            <person name="McCowan C."/>
            <person name="Murphy C."/>
            <person name="Pearson M."/>
            <person name="Poon T.W."/>
            <person name="Priest M."/>
            <person name="Roberts A."/>
            <person name="Saif S."/>
            <person name="Shea T."/>
            <person name="Sykes S."/>
            <person name="Wortman J."/>
            <person name="Nusbaum C."/>
            <person name="Birren B."/>
        </authorList>
    </citation>
    <scope>NUCLEOTIDE SEQUENCE [LARGE SCALE GENOMIC DNA]</scope>
    <source>
        <strain evidence="9 10">INRA-310</strain>
    </source>
</reference>
<dbReference type="PANTHER" id="PTHR30620:SF16">
    <property type="entry name" value="LYSOSOMAL BETA GLUCOSIDASE"/>
    <property type="match status" value="1"/>
</dbReference>
<proteinExistence type="inferred from homology"/>
<name>W2PRH8_PHYN3</name>
<dbReference type="InterPro" id="IPR001764">
    <property type="entry name" value="Glyco_hydro_3_N"/>
</dbReference>
<evidence type="ECO:0000256" key="1">
    <source>
        <dbReference type="ARBA" id="ARBA00000448"/>
    </source>
</evidence>
<dbReference type="AlphaFoldDB" id="W2PRH8"/>
<reference evidence="10" key="1">
    <citation type="submission" date="2011-12" db="EMBL/GenBank/DDBJ databases">
        <authorList>
            <consortium name="The Broad Institute Genome Sequencing Platform"/>
            <person name="Russ C."/>
            <person name="Tyler B."/>
            <person name="Panabieres F."/>
            <person name="Shan W."/>
            <person name="Tripathy S."/>
            <person name="Grunwald N."/>
            <person name="Machado M."/>
            <person name="Young S.K."/>
            <person name="Zeng Q."/>
            <person name="Gargeya S."/>
            <person name="Fitzgerald M."/>
            <person name="Haas B."/>
            <person name="Abouelleil A."/>
            <person name="Alvarado L."/>
            <person name="Arachchi H.M."/>
            <person name="Berlin A."/>
            <person name="Chapman S.B."/>
            <person name="Gearin G."/>
            <person name="Goldberg J."/>
            <person name="Griggs A."/>
            <person name="Gujja S."/>
            <person name="Hansen M."/>
            <person name="Heiman D."/>
            <person name="Howarth C."/>
            <person name="Larimer J."/>
            <person name="Lui A."/>
            <person name="MacDonald P.J.P."/>
            <person name="McCowen C."/>
            <person name="Montmayeur A."/>
            <person name="Murphy C."/>
            <person name="Neiman D."/>
            <person name="Pearson M."/>
            <person name="Priest M."/>
            <person name="Roberts A."/>
            <person name="Saif S."/>
            <person name="Shea T."/>
            <person name="Sisk P."/>
            <person name="Stolte C."/>
            <person name="Sykes S."/>
            <person name="Wortman J."/>
            <person name="Nusbaum C."/>
            <person name="Birren B."/>
        </authorList>
    </citation>
    <scope>NUCLEOTIDE SEQUENCE [LARGE SCALE GENOMIC DNA]</scope>
    <source>
        <strain evidence="10">INRA-310</strain>
    </source>
</reference>
<dbReference type="InterPro" id="IPR036962">
    <property type="entry name" value="Glyco_hydro_3_N_sf"/>
</dbReference>
<dbReference type="STRING" id="761204.W2PRH8"/>
<evidence type="ECO:0000256" key="6">
    <source>
        <dbReference type="ARBA" id="ARBA00023295"/>
    </source>
</evidence>
<dbReference type="OrthoDB" id="416222at2759"/>
<comment type="similarity">
    <text evidence="2">Belongs to the glycosyl hydrolase 3 family.</text>
</comment>
<dbReference type="GO" id="GO:0009251">
    <property type="term" value="P:glucan catabolic process"/>
    <property type="evidence" value="ECO:0007669"/>
    <property type="project" value="TreeGrafter"/>
</dbReference>
<dbReference type="EMBL" id="KI669616">
    <property type="protein sequence ID" value="ETN02615.1"/>
    <property type="molecule type" value="Genomic_DNA"/>
</dbReference>
<evidence type="ECO:0000313" key="9">
    <source>
        <dbReference type="EMBL" id="ETN02615.1"/>
    </source>
</evidence>
<keyword evidence="5" id="KW-0378">Hydrolase</keyword>
<keyword evidence="4 7" id="KW-0732">Signal</keyword>
<evidence type="ECO:0000313" key="10">
    <source>
        <dbReference type="Proteomes" id="UP000018817"/>
    </source>
</evidence>
<organism evidence="9 10">
    <name type="scientific">Phytophthora nicotianae (strain INRA-310)</name>
    <name type="common">Phytophthora parasitica</name>
    <dbReference type="NCBI Taxonomy" id="761204"/>
    <lineage>
        <taxon>Eukaryota</taxon>
        <taxon>Sar</taxon>
        <taxon>Stramenopiles</taxon>
        <taxon>Oomycota</taxon>
        <taxon>Peronosporomycetes</taxon>
        <taxon>Peronosporales</taxon>
        <taxon>Peronosporaceae</taxon>
        <taxon>Phytophthora</taxon>
    </lineage>
</organism>
<dbReference type="GeneID" id="20185321"/>
<dbReference type="SUPFAM" id="SSF51445">
    <property type="entry name" value="(Trans)glycosidases"/>
    <property type="match status" value="1"/>
</dbReference>
<dbReference type="Pfam" id="PF00933">
    <property type="entry name" value="Glyco_hydro_3"/>
    <property type="match status" value="1"/>
</dbReference>
<evidence type="ECO:0000256" key="7">
    <source>
        <dbReference type="SAM" id="SignalP"/>
    </source>
</evidence>
<gene>
    <name evidence="9" type="ORF">PPTG_16224</name>
</gene>
<dbReference type="PRINTS" id="PR00133">
    <property type="entry name" value="GLHYDRLASE3"/>
</dbReference>
<protein>
    <recommendedName>
        <fullName evidence="3">beta-glucosidase</fullName>
        <ecNumber evidence="3">3.2.1.21</ecNumber>
    </recommendedName>
</protein>
<evidence type="ECO:0000259" key="8">
    <source>
        <dbReference type="Pfam" id="PF00933"/>
    </source>
</evidence>
<evidence type="ECO:0000256" key="5">
    <source>
        <dbReference type="ARBA" id="ARBA00022801"/>
    </source>
</evidence>
<dbReference type="OMA" id="WIQMIND"/>
<dbReference type="EC" id="3.2.1.21" evidence="3"/>
<comment type="catalytic activity">
    <reaction evidence="1">
        <text>Hydrolysis of terminal, non-reducing beta-D-glucosyl residues with release of beta-D-glucose.</text>
        <dbReference type="EC" id="3.2.1.21"/>
    </reaction>
</comment>
<evidence type="ECO:0000256" key="3">
    <source>
        <dbReference type="ARBA" id="ARBA00012744"/>
    </source>
</evidence>
<feature type="signal peptide" evidence="7">
    <location>
        <begin position="1"/>
        <end position="21"/>
    </location>
</feature>